<dbReference type="SUPFAM" id="SSF47336">
    <property type="entry name" value="ACP-like"/>
    <property type="match status" value="1"/>
</dbReference>
<evidence type="ECO:0000313" key="1">
    <source>
        <dbReference type="EMBL" id="QTA86286.1"/>
    </source>
</evidence>
<dbReference type="Proteomes" id="UP000663722">
    <property type="component" value="Chromosome"/>
</dbReference>
<organism evidence="1 2">
    <name type="scientific">Desulfonema magnum</name>
    <dbReference type="NCBI Taxonomy" id="45655"/>
    <lineage>
        <taxon>Bacteria</taxon>
        <taxon>Pseudomonadati</taxon>
        <taxon>Thermodesulfobacteriota</taxon>
        <taxon>Desulfobacteria</taxon>
        <taxon>Desulfobacterales</taxon>
        <taxon>Desulfococcaceae</taxon>
        <taxon>Desulfonema</taxon>
    </lineage>
</organism>
<name>A0A975BJ55_9BACT</name>
<proteinExistence type="predicted"/>
<sequence>MEIQETLWNYIINETLGGRLPEGFDGDYDLIDSGTLDSFKMMNLIIYFEQHYQVEFGINDIVPKHFKSVNALVAFLRNKLG</sequence>
<reference evidence="1" key="1">
    <citation type="journal article" date="2021" name="Microb. Physiol.">
        <title>Proteogenomic Insights into the Physiology of Marine, Sulfate-Reducing, Filamentous Desulfonema limicola and Desulfonema magnum.</title>
        <authorList>
            <person name="Schnaars V."/>
            <person name="Wohlbrand L."/>
            <person name="Scheve S."/>
            <person name="Hinrichs C."/>
            <person name="Reinhardt R."/>
            <person name="Rabus R."/>
        </authorList>
    </citation>
    <scope>NUCLEOTIDE SEQUENCE</scope>
    <source>
        <strain evidence="1">4be13</strain>
    </source>
</reference>
<dbReference type="KEGG" id="dmm:dnm_023070"/>
<gene>
    <name evidence="1" type="ORF">dnm_023070</name>
</gene>
<dbReference type="EMBL" id="CP061800">
    <property type="protein sequence ID" value="QTA86286.1"/>
    <property type="molecule type" value="Genomic_DNA"/>
</dbReference>
<dbReference type="InterPro" id="IPR036736">
    <property type="entry name" value="ACP-like_sf"/>
</dbReference>
<dbReference type="RefSeq" id="WP_207681985.1">
    <property type="nucleotide sequence ID" value="NZ_CP061800.1"/>
</dbReference>
<accession>A0A975BJ55</accession>
<evidence type="ECO:0000313" key="2">
    <source>
        <dbReference type="Proteomes" id="UP000663722"/>
    </source>
</evidence>
<dbReference type="AlphaFoldDB" id="A0A975BJ55"/>
<dbReference type="Gene3D" id="1.10.1200.10">
    <property type="entry name" value="ACP-like"/>
    <property type="match status" value="1"/>
</dbReference>
<protein>
    <submittedName>
        <fullName evidence="1">Phosphopantetheine binding ACP domain-containing protein</fullName>
    </submittedName>
</protein>
<keyword evidence="2" id="KW-1185">Reference proteome</keyword>